<proteinExistence type="predicted"/>
<evidence type="ECO:0000313" key="1">
    <source>
        <dbReference type="EMBL" id="CAB4700842.1"/>
    </source>
</evidence>
<name>A0A6J6PQW7_9ZZZZ</name>
<gene>
    <name evidence="1" type="ORF">UFOPK2602_00579</name>
    <name evidence="2" type="ORF">UFOPK2806_01462</name>
    <name evidence="3" type="ORF">UFOPK4306_01983</name>
</gene>
<reference evidence="1" key="1">
    <citation type="submission" date="2020-05" db="EMBL/GenBank/DDBJ databases">
        <authorList>
            <person name="Chiriac C."/>
            <person name="Salcher M."/>
            <person name="Ghai R."/>
            <person name="Kavagutti S V."/>
        </authorList>
    </citation>
    <scope>NUCLEOTIDE SEQUENCE</scope>
</reference>
<protein>
    <submittedName>
        <fullName evidence="1">Unannotated protein</fullName>
    </submittedName>
</protein>
<sequence length="168" mass="17620">MKRVRGLIAAGIALVSLVAAMPSASAVSTTVTSGKISCYVEAKTPAYVKSSTGVVTVTGAFRLTCKTTSTSTSINVTVAPSVVELDADRFGKFTVIDTRTELAESSSIVTYRVGSESYKDLTTKSFTCVNTDTATTNDPEELSTRVKVSIVGGTWSTYDLSAYLSAPC</sequence>
<evidence type="ECO:0000313" key="2">
    <source>
        <dbReference type="EMBL" id="CAB4758176.1"/>
    </source>
</evidence>
<dbReference type="EMBL" id="CAFBQP010000091">
    <property type="protein sequence ID" value="CAB5067080.1"/>
    <property type="molecule type" value="Genomic_DNA"/>
</dbReference>
<accession>A0A6J6PQW7</accession>
<dbReference type="EMBL" id="CAEZXX010000028">
    <property type="protein sequence ID" value="CAB4700842.1"/>
    <property type="molecule type" value="Genomic_DNA"/>
</dbReference>
<dbReference type="AlphaFoldDB" id="A0A6J6PQW7"/>
<organism evidence="1">
    <name type="scientific">freshwater metagenome</name>
    <dbReference type="NCBI Taxonomy" id="449393"/>
    <lineage>
        <taxon>unclassified sequences</taxon>
        <taxon>metagenomes</taxon>
        <taxon>ecological metagenomes</taxon>
    </lineage>
</organism>
<evidence type="ECO:0000313" key="3">
    <source>
        <dbReference type="EMBL" id="CAB5067080.1"/>
    </source>
</evidence>
<dbReference type="EMBL" id="CAEZYY010000019">
    <property type="protein sequence ID" value="CAB4758176.1"/>
    <property type="molecule type" value="Genomic_DNA"/>
</dbReference>